<dbReference type="SUPFAM" id="SSF101898">
    <property type="entry name" value="NHL repeat"/>
    <property type="match status" value="1"/>
</dbReference>
<evidence type="ECO:0000313" key="2">
    <source>
        <dbReference type="Proteomes" id="UP000507470"/>
    </source>
</evidence>
<keyword evidence="2" id="KW-1185">Reference proteome</keyword>
<dbReference type="Gene3D" id="2.120.10.30">
    <property type="entry name" value="TolB, C-terminal domain"/>
    <property type="match status" value="1"/>
</dbReference>
<name>A0A6J8C4R2_MYTCO</name>
<protein>
    <submittedName>
        <fullName evidence="1">Uncharacterized protein</fullName>
    </submittedName>
</protein>
<dbReference type="Proteomes" id="UP000507470">
    <property type="component" value="Unassembled WGS sequence"/>
</dbReference>
<gene>
    <name evidence="1" type="ORF">MCOR_25493</name>
</gene>
<sequence length="284" mass="31910">MNNIKKAEEMLTTIDMSFFFQNADILKSLGDETLAQSKGRGDHSHNSINHKHRTIRGIAVTHNNDLLISDAISRLKLVHGKTGKISDSKDNVEPLAVTSVHITCDNKVIVGAMIPGKAFPVIERRVVIVMDQEGNHLTVYEQDKHKHNMFSYPRSITSTNNGNIFVGDRISGDKRGRVLVLGKDGDILNENTGCHDIYHKYKYLRIANITTTPSDNIVVFDLYHHLHILDSSANPKYYYDIRDIGIKYSYCLVFTCPTTFYLGCSPPTNSTTNSKVYEVQCSGF</sequence>
<accession>A0A6J8C4R2</accession>
<evidence type="ECO:0000313" key="1">
    <source>
        <dbReference type="EMBL" id="CAC5390391.1"/>
    </source>
</evidence>
<dbReference type="InterPro" id="IPR011042">
    <property type="entry name" value="6-blade_b-propeller_TolB-like"/>
</dbReference>
<organism evidence="1 2">
    <name type="scientific">Mytilus coruscus</name>
    <name type="common">Sea mussel</name>
    <dbReference type="NCBI Taxonomy" id="42192"/>
    <lineage>
        <taxon>Eukaryota</taxon>
        <taxon>Metazoa</taxon>
        <taxon>Spiralia</taxon>
        <taxon>Lophotrochozoa</taxon>
        <taxon>Mollusca</taxon>
        <taxon>Bivalvia</taxon>
        <taxon>Autobranchia</taxon>
        <taxon>Pteriomorphia</taxon>
        <taxon>Mytilida</taxon>
        <taxon>Mytiloidea</taxon>
        <taxon>Mytilidae</taxon>
        <taxon>Mytilinae</taxon>
        <taxon>Mytilus</taxon>
    </lineage>
</organism>
<reference evidence="1 2" key="1">
    <citation type="submission" date="2020-06" db="EMBL/GenBank/DDBJ databases">
        <authorList>
            <person name="Li R."/>
            <person name="Bekaert M."/>
        </authorList>
    </citation>
    <scope>NUCLEOTIDE SEQUENCE [LARGE SCALE GENOMIC DNA]</scope>
    <source>
        <strain evidence="2">wild</strain>
    </source>
</reference>
<dbReference type="AlphaFoldDB" id="A0A6J8C4R2"/>
<proteinExistence type="predicted"/>
<dbReference type="EMBL" id="CACVKT020004513">
    <property type="protein sequence ID" value="CAC5390391.1"/>
    <property type="molecule type" value="Genomic_DNA"/>
</dbReference>
<dbReference type="OrthoDB" id="6057449at2759"/>